<dbReference type="Gene3D" id="3.40.50.2300">
    <property type="match status" value="1"/>
</dbReference>
<dbReference type="PANTHER" id="PTHR44591">
    <property type="entry name" value="STRESS RESPONSE REGULATOR PROTEIN 1"/>
    <property type="match status" value="1"/>
</dbReference>
<dbReference type="EMBL" id="JBHUEL010000009">
    <property type="protein sequence ID" value="MFD1767197.1"/>
    <property type="molecule type" value="Genomic_DNA"/>
</dbReference>
<sequence length="134" mass="14415">MSNIGGLTPQVTAASIMLVDDETDILPEYQELMEAFGYSALTESDPEAALSTIVRTPEIKVLVTDLKMAKMDGIGLIDAVRANVAPDRNIQFIVVSGDAARRSLLDDPDIPVLLKPLDLDAFLSAIRKAMADAQ</sequence>
<feature type="domain" description="Response regulatory" evidence="3">
    <location>
        <begin position="15"/>
        <end position="130"/>
    </location>
</feature>
<keyword evidence="5" id="KW-1185">Reference proteome</keyword>
<dbReference type="InterPro" id="IPR050595">
    <property type="entry name" value="Bact_response_regulator"/>
</dbReference>
<gene>
    <name evidence="4" type="ORF">ACFSAG_10120</name>
</gene>
<protein>
    <submittedName>
        <fullName evidence="4">Response regulator</fullName>
    </submittedName>
</protein>
<keyword evidence="1 2" id="KW-0597">Phosphoprotein</keyword>
<feature type="modified residue" description="4-aspartylphosphate" evidence="2">
    <location>
        <position position="65"/>
    </location>
</feature>
<dbReference type="Pfam" id="PF00072">
    <property type="entry name" value="Response_reg"/>
    <property type="match status" value="1"/>
</dbReference>
<dbReference type="Proteomes" id="UP001597215">
    <property type="component" value="Unassembled WGS sequence"/>
</dbReference>
<accession>A0ABW4MI42</accession>
<dbReference type="InterPro" id="IPR011006">
    <property type="entry name" value="CheY-like_superfamily"/>
</dbReference>
<dbReference type="PANTHER" id="PTHR44591:SF3">
    <property type="entry name" value="RESPONSE REGULATORY DOMAIN-CONTAINING PROTEIN"/>
    <property type="match status" value="1"/>
</dbReference>
<evidence type="ECO:0000259" key="3">
    <source>
        <dbReference type="PROSITE" id="PS50110"/>
    </source>
</evidence>
<dbReference type="PROSITE" id="PS50110">
    <property type="entry name" value="RESPONSE_REGULATORY"/>
    <property type="match status" value="1"/>
</dbReference>
<dbReference type="SMART" id="SM00448">
    <property type="entry name" value="REC"/>
    <property type="match status" value="1"/>
</dbReference>
<dbReference type="SUPFAM" id="SSF52172">
    <property type="entry name" value="CheY-like"/>
    <property type="match status" value="1"/>
</dbReference>
<organism evidence="4 5">
    <name type="scientific">Sphingorhabdus buctiana</name>
    <dbReference type="NCBI Taxonomy" id="1508805"/>
    <lineage>
        <taxon>Bacteria</taxon>
        <taxon>Pseudomonadati</taxon>
        <taxon>Pseudomonadota</taxon>
        <taxon>Alphaproteobacteria</taxon>
        <taxon>Sphingomonadales</taxon>
        <taxon>Sphingomonadaceae</taxon>
        <taxon>Sphingorhabdus</taxon>
    </lineage>
</organism>
<reference evidence="5" key="1">
    <citation type="journal article" date="2019" name="Int. J. Syst. Evol. Microbiol.">
        <title>The Global Catalogue of Microorganisms (GCM) 10K type strain sequencing project: providing services to taxonomists for standard genome sequencing and annotation.</title>
        <authorList>
            <consortium name="The Broad Institute Genomics Platform"/>
            <consortium name="The Broad Institute Genome Sequencing Center for Infectious Disease"/>
            <person name="Wu L."/>
            <person name="Ma J."/>
        </authorList>
    </citation>
    <scope>NUCLEOTIDE SEQUENCE [LARGE SCALE GENOMIC DNA]</scope>
    <source>
        <strain evidence="5">CGMCC 1.12449</strain>
    </source>
</reference>
<evidence type="ECO:0000313" key="5">
    <source>
        <dbReference type="Proteomes" id="UP001597215"/>
    </source>
</evidence>
<evidence type="ECO:0000313" key="4">
    <source>
        <dbReference type="EMBL" id="MFD1767197.1"/>
    </source>
</evidence>
<name>A0ABW4MI42_9SPHN</name>
<comment type="caution">
    <text evidence="4">The sequence shown here is derived from an EMBL/GenBank/DDBJ whole genome shotgun (WGS) entry which is preliminary data.</text>
</comment>
<dbReference type="InterPro" id="IPR001789">
    <property type="entry name" value="Sig_transdc_resp-reg_receiver"/>
</dbReference>
<evidence type="ECO:0000256" key="2">
    <source>
        <dbReference type="PROSITE-ProRule" id="PRU00169"/>
    </source>
</evidence>
<proteinExistence type="predicted"/>
<evidence type="ECO:0000256" key="1">
    <source>
        <dbReference type="ARBA" id="ARBA00022553"/>
    </source>
</evidence>